<dbReference type="Gene3D" id="1.10.287.470">
    <property type="entry name" value="Helix hairpin bin"/>
    <property type="match status" value="1"/>
</dbReference>
<dbReference type="AlphaFoldDB" id="A0A1J5RS20"/>
<dbReference type="PANTHER" id="PTHR30469">
    <property type="entry name" value="MULTIDRUG RESISTANCE PROTEIN MDTA"/>
    <property type="match status" value="1"/>
</dbReference>
<protein>
    <submittedName>
        <fullName evidence="2">Efflux pump periplasmic linker BepF</fullName>
    </submittedName>
</protein>
<dbReference type="PANTHER" id="PTHR30469:SF18">
    <property type="entry name" value="RESISTANCE-NODULATION-CELL DIVISION (RND) EFFLUX MEMBRANE FUSION PROTEIN-RELATED"/>
    <property type="match status" value="1"/>
</dbReference>
<gene>
    <name evidence="2" type="primary">bepF_4</name>
    <name evidence="2" type="ORF">GALL_191400</name>
</gene>
<feature type="domain" description="Multidrug resistance protein MdtA-like barrel-sandwich hybrid" evidence="1">
    <location>
        <begin position="93"/>
        <end position="210"/>
    </location>
</feature>
<dbReference type="GO" id="GO:1990281">
    <property type="term" value="C:efflux pump complex"/>
    <property type="evidence" value="ECO:0007669"/>
    <property type="project" value="TreeGrafter"/>
</dbReference>
<evidence type="ECO:0000313" key="2">
    <source>
        <dbReference type="EMBL" id="OIQ98774.1"/>
    </source>
</evidence>
<name>A0A1J5RS20_9ZZZZ</name>
<dbReference type="InterPro" id="IPR006143">
    <property type="entry name" value="RND_pump_MFP"/>
</dbReference>
<accession>A0A1J5RS20</accession>
<organism evidence="2">
    <name type="scientific">mine drainage metagenome</name>
    <dbReference type="NCBI Taxonomy" id="410659"/>
    <lineage>
        <taxon>unclassified sequences</taxon>
        <taxon>metagenomes</taxon>
        <taxon>ecological metagenomes</taxon>
    </lineage>
</organism>
<dbReference type="InterPro" id="IPR058625">
    <property type="entry name" value="MdtA-like_BSH"/>
</dbReference>
<dbReference type="Gene3D" id="2.40.420.20">
    <property type="match status" value="1"/>
</dbReference>
<proteinExistence type="predicted"/>
<comment type="caution">
    <text evidence="2">The sequence shown here is derived from an EMBL/GenBank/DDBJ whole genome shotgun (WGS) entry which is preliminary data.</text>
</comment>
<dbReference type="NCBIfam" id="TIGR01730">
    <property type="entry name" value="RND_mfp"/>
    <property type="match status" value="1"/>
</dbReference>
<dbReference type="Gene3D" id="2.40.50.100">
    <property type="match status" value="1"/>
</dbReference>
<dbReference type="SUPFAM" id="SSF111369">
    <property type="entry name" value="HlyD-like secretion proteins"/>
    <property type="match status" value="1"/>
</dbReference>
<dbReference type="GO" id="GO:0015562">
    <property type="term" value="F:efflux transmembrane transporter activity"/>
    <property type="evidence" value="ECO:0007669"/>
    <property type="project" value="TreeGrafter"/>
</dbReference>
<sequence length="379" mass="39723">MNICTHTYPPKPAHARRAPFSRTRLGRHGSLFALGAVAGFGLLGCSRGVSKAGAPVAPLVHVVKIDTAHPTWSSERNYTGVVRARFESNLSFRVAGKVVERLVNAGDAVKKGQPLLKLDPTDYQLALQAAQAIQEQASLELKRARVLVEKRAESHDVLERAAAAATSSAAQAKLAADQVGYTTLYADSNGVVTTTLADPGQVVAAGQPVAVFARDGAREAAVDIPEGSLEEIRQGEATARLYLNPAVTVPAKLREISGVADPVSRTYRARYVLEGDPAQFPLGATVTVCVAGPGDATRPMVEIPLGSLIDHGDGAAVWVVDPKTSTVHRRAVSIAKLGTETALVSRGLAHGDIVVALGAQLLNAGEAVRMETFSSKGAK</sequence>
<dbReference type="EMBL" id="MLJW01000114">
    <property type="protein sequence ID" value="OIQ98774.1"/>
    <property type="molecule type" value="Genomic_DNA"/>
</dbReference>
<dbReference type="Gene3D" id="2.40.30.170">
    <property type="match status" value="1"/>
</dbReference>
<evidence type="ECO:0000259" key="1">
    <source>
        <dbReference type="Pfam" id="PF25917"/>
    </source>
</evidence>
<dbReference type="Pfam" id="PF25917">
    <property type="entry name" value="BSH_RND"/>
    <property type="match status" value="1"/>
</dbReference>
<reference evidence="2" key="1">
    <citation type="submission" date="2016-10" db="EMBL/GenBank/DDBJ databases">
        <title>Sequence of Gallionella enrichment culture.</title>
        <authorList>
            <person name="Poehlein A."/>
            <person name="Muehling M."/>
            <person name="Daniel R."/>
        </authorList>
    </citation>
    <scope>NUCLEOTIDE SEQUENCE</scope>
</reference>